<dbReference type="PANTHER" id="PTHR43244:SF2">
    <property type="entry name" value="CONSERVED HYPOTHETICAL ALANINE AND PROLINE-RICH PROTEIN"/>
    <property type="match status" value="1"/>
</dbReference>
<dbReference type="Gene3D" id="3.20.20.30">
    <property type="entry name" value="Luciferase-like domain"/>
    <property type="match status" value="1"/>
</dbReference>
<feature type="domain" description="Luciferase-like" evidence="1">
    <location>
        <begin position="11"/>
        <end position="308"/>
    </location>
</feature>
<evidence type="ECO:0000313" key="2">
    <source>
        <dbReference type="EMBL" id="SUZ66216.1"/>
    </source>
</evidence>
<dbReference type="CDD" id="cd01097">
    <property type="entry name" value="Tetrahydromethanopterin_reductase"/>
    <property type="match status" value="1"/>
</dbReference>
<gene>
    <name evidence="2" type="ORF">METZ01_LOCUS19070</name>
</gene>
<dbReference type="Pfam" id="PF00296">
    <property type="entry name" value="Bac_luciferase"/>
    <property type="match status" value="1"/>
</dbReference>
<dbReference type="AlphaFoldDB" id="A0A381PGS1"/>
<proteinExistence type="predicted"/>
<dbReference type="InterPro" id="IPR036661">
    <property type="entry name" value="Luciferase-like_sf"/>
</dbReference>
<dbReference type="NCBIfam" id="TIGR03617">
    <property type="entry name" value="F420_MSMEG_2256"/>
    <property type="match status" value="1"/>
</dbReference>
<dbReference type="InterPro" id="IPR050564">
    <property type="entry name" value="F420-G6PD/mer"/>
</dbReference>
<accession>A0A381PGS1</accession>
<dbReference type="InterPro" id="IPR019919">
    <property type="entry name" value="Lucif-like_OxRdtase_MSMEG_2256"/>
</dbReference>
<sequence>MDFDFMTGNLSWSESAQLAQQLEVNGFSGMLFTETSQVPWMMISAAAMATTELQFSTGIAVAFPRSPMVSAQIAWELAGNTQGRFRLGLGSQVRGHVVRRYGVPFDKPALRMKDYVEAFKACIRAFRGDERLQHEGEYYRLNYLPRTWSPPAHDHSNVKVDIAAVGPYMCRIAGEVADGVHVHPMHSTRYIKERLLPELATGAQRRGRRVTDIELIVPVFVVPGDSPEERASLLERARSQIAFYGSTPNYAFQFDDLGFDGTTGKLNDLMRAGDIAGMAEVITDEMLEHFTVSGRWDDVADLLSARYRDHASRLVTYLAGESIRSEPSNLPKWGEIAAAVRGR</sequence>
<organism evidence="2">
    <name type="scientific">marine metagenome</name>
    <dbReference type="NCBI Taxonomy" id="408172"/>
    <lineage>
        <taxon>unclassified sequences</taxon>
        <taxon>metagenomes</taxon>
        <taxon>ecological metagenomes</taxon>
    </lineage>
</organism>
<name>A0A381PGS1_9ZZZZ</name>
<dbReference type="SUPFAM" id="SSF51679">
    <property type="entry name" value="Bacterial luciferase-like"/>
    <property type="match status" value="1"/>
</dbReference>
<dbReference type="PANTHER" id="PTHR43244">
    <property type="match status" value="1"/>
</dbReference>
<protein>
    <recommendedName>
        <fullName evidence="1">Luciferase-like domain-containing protein</fullName>
    </recommendedName>
</protein>
<evidence type="ECO:0000259" key="1">
    <source>
        <dbReference type="Pfam" id="PF00296"/>
    </source>
</evidence>
<reference evidence="2" key="1">
    <citation type="submission" date="2018-05" db="EMBL/GenBank/DDBJ databases">
        <authorList>
            <person name="Lanie J.A."/>
            <person name="Ng W.-L."/>
            <person name="Kazmierczak K.M."/>
            <person name="Andrzejewski T.M."/>
            <person name="Davidsen T.M."/>
            <person name="Wayne K.J."/>
            <person name="Tettelin H."/>
            <person name="Glass J.I."/>
            <person name="Rusch D."/>
            <person name="Podicherti R."/>
            <person name="Tsui H.-C.T."/>
            <person name="Winkler M.E."/>
        </authorList>
    </citation>
    <scope>NUCLEOTIDE SEQUENCE</scope>
</reference>
<dbReference type="EMBL" id="UINC01000978">
    <property type="protein sequence ID" value="SUZ66216.1"/>
    <property type="molecule type" value="Genomic_DNA"/>
</dbReference>
<dbReference type="InterPro" id="IPR011251">
    <property type="entry name" value="Luciferase-like_dom"/>
</dbReference>
<dbReference type="GO" id="GO:0016705">
    <property type="term" value="F:oxidoreductase activity, acting on paired donors, with incorporation or reduction of molecular oxygen"/>
    <property type="evidence" value="ECO:0007669"/>
    <property type="project" value="InterPro"/>
</dbReference>